<comment type="caution">
    <text evidence="2">The sequence shown here is derived from an EMBL/GenBank/DDBJ whole genome shotgun (WGS) entry which is preliminary data.</text>
</comment>
<evidence type="ECO:0000256" key="1">
    <source>
        <dbReference type="SAM" id="MobiDB-lite"/>
    </source>
</evidence>
<proteinExistence type="predicted"/>
<dbReference type="EMBL" id="JBHLWE010000009">
    <property type="protein sequence ID" value="MFC0339678.1"/>
    <property type="molecule type" value="Genomic_DNA"/>
</dbReference>
<evidence type="ECO:0000313" key="2">
    <source>
        <dbReference type="EMBL" id="MFC0339678.1"/>
    </source>
</evidence>
<protein>
    <submittedName>
        <fullName evidence="2">Uncharacterized protein</fullName>
    </submittedName>
</protein>
<name>A0ABV6I0C1_9RHOB</name>
<accession>A0ABV6I0C1</accession>
<organism evidence="2 3">
    <name type="scientific">Paracoccus niistensis</name>
    <dbReference type="NCBI Taxonomy" id="632935"/>
    <lineage>
        <taxon>Bacteria</taxon>
        <taxon>Pseudomonadati</taxon>
        <taxon>Pseudomonadota</taxon>
        <taxon>Alphaproteobacteria</taxon>
        <taxon>Rhodobacterales</taxon>
        <taxon>Paracoccaceae</taxon>
        <taxon>Paracoccus</taxon>
    </lineage>
</organism>
<dbReference type="RefSeq" id="WP_377697360.1">
    <property type="nucleotide sequence ID" value="NZ_JBHLWE010000009.1"/>
</dbReference>
<dbReference type="Proteomes" id="UP001589799">
    <property type="component" value="Unassembled WGS sequence"/>
</dbReference>
<keyword evidence="3" id="KW-1185">Reference proteome</keyword>
<sequence length="63" mass="6816">MAPDDEAMARAWAVRSLARENTLSMIERIARMAEPPEKAKAPAESDSPGRVAQPAEPKTLARA</sequence>
<gene>
    <name evidence="2" type="ORF">ACFFII_02720</name>
</gene>
<evidence type="ECO:0000313" key="3">
    <source>
        <dbReference type="Proteomes" id="UP001589799"/>
    </source>
</evidence>
<reference evidence="2 3" key="1">
    <citation type="submission" date="2024-09" db="EMBL/GenBank/DDBJ databases">
        <authorList>
            <person name="Sun Q."/>
            <person name="Mori K."/>
        </authorList>
    </citation>
    <scope>NUCLEOTIDE SEQUENCE [LARGE SCALE GENOMIC DNA]</scope>
    <source>
        <strain evidence="2 3">KCTC 22789</strain>
    </source>
</reference>
<feature type="region of interest" description="Disordered" evidence="1">
    <location>
        <begin position="32"/>
        <end position="63"/>
    </location>
</feature>
<feature type="compositionally biased region" description="Basic and acidic residues" evidence="1">
    <location>
        <begin position="32"/>
        <end position="43"/>
    </location>
</feature>